<evidence type="ECO:0000313" key="4">
    <source>
        <dbReference type="EMBL" id="PQV58594.1"/>
    </source>
</evidence>
<dbReference type="RefSeq" id="WP_105512858.1">
    <property type="nucleotide sequence ID" value="NZ_PVEP01000001.1"/>
</dbReference>
<dbReference type="AlphaFoldDB" id="A0A2S8SCR5"/>
<protein>
    <submittedName>
        <fullName evidence="4">Response regulator receiver domain-containing protein</fullName>
    </submittedName>
</protein>
<dbReference type="InterPro" id="IPR011006">
    <property type="entry name" value="CheY-like_superfamily"/>
</dbReference>
<dbReference type="SMART" id="SM00448">
    <property type="entry name" value="REC"/>
    <property type="match status" value="1"/>
</dbReference>
<comment type="caution">
    <text evidence="4">The sequence shown here is derived from an EMBL/GenBank/DDBJ whole genome shotgun (WGS) entry which is preliminary data.</text>
</comment>
<dbReference type="PANTHER" id="PTHR44591:SF18">
    <property type="entry name" value="REGULATORY PROTEIN"/>
    <property type="match status" value="1"/>
</dbReference>
<keyword evidence="5" id="KW-1185">Reference proteome</keyword>
<organism evidence="4 5">
    <name type="scientific">Albidovulum denitrificans</name>
    <dbReference type="NCBI Taxonomy" id="404881"/>
    <lineage>
        <taxon>Bacteria</taxon>
        <taxon>Pseudomonadati</taxon>
        <taxon>Pseudomonadota</taxon>
        <taxon>Alphaproteobacteria</taxon>
        <taxon>Rhodobacterales</taxon>
        <taxon>Paracoccaceae</taxon>
        <taxon>Albidovulum</taxon>
    </lineage>
</organism>
<name>A0A2S8SCR5_9RHOB</name>
<dbReference type="PROSITE" id="PS50110">
    <property type="entry name" value="RESPONSE_REGULATORY"/>
    <property type="match status" value="1"/>
</dbReference>
<dbReference type="EMBL" id="PVEP01000001">
    <property type="protein sequence ID" value="PQV58594.1"/>
    <property type="molecule type" value="Genomic_DNA"/>
</dbReference>
<evidence type="ECO:0000259" key="3">
    <source>
        <dbReference type="PROSITE" id="PS50110"/>
    </source>
</evidence>
<proteinExistence type="predicted"/>
<dbReference type="PANTHER" id="PTHR44591">
    <property type="entry name" value="STRESS RESPONSE REGULATOR PROTEIN 1"/>
    <property type="match status" value="1"/>
</dbReference>
<dbReference type="Pfam" id="PF00072">
    <property type="entry name" value="Response_reg"/>
    <property type="match status" value="1"/>
</dbReference>
<dbReference type="CDD" id="cd17574">
    <property type="entry name" value="REC_OmpR"/>
    <property type="match status" value="1"/>
</dbReference>
<evidence type="ECO:0000256" key="1">
    <source>
        <dbReference type="ARBA" id="ARBA00022553"/>
    </source>
</evidence>
<dbReference type="OrthoDB" id="9801602at2"/>
<dbReference type="InterPro" id="IPR001789">
    <property type="entry name" value="Sig_transdc_resp-reg_receiver"/>
</dbReference>
<feature type="modified residue" description="4-aspartylphosphate" evidence="2">
    <location>
        <position position="53"/>
    </location>
</feature>
<dbReference type="Gene3D" id="3.40.50.2300">
    <property type="match status" value="1"/>
</dbReference>
<keyword evidence="1 2" id="KW-0597">Phosphoprotein</keyword>
<dbReference type="Proteomes" id="UP000238338">
    <property type="component" value="Unassembled WGS sequence"/>
</dbReference>
<evidence type="ECO:0000313" key="5">
    <source>
        <dbReference type="Proteomes" id="UP000238338"/>
    </source>
</evidence>
<dbReference type="InterPro" id="IPR050595">
    <property type="entry name" value="Bact_response_regulator"/>
</dbReference>
<evidence type="ECO:0000256" key="2">
    <source>
        <dbReference type="PROSITE-ProRule" id="PRU00169"/>
    </source>
</evidence>
<sequence>MGRQVLLIEDEPHIAEAIRYVLARDGWEVRHHGDGGDAMEVIRQVGPDVLVLDVMLPGRSGYEILQDLRRDPALAALPVLVLTARGVQHGPEGATRVMAKPFANADVVSAVNAIAGRGEAAE</sequence>
<reference evidence="4 5" key="1">
    <citation type="submission" date="2018-02" db="EMBL/GenBank/DDBJ databases">
        <title>Genomic Encyclopedia of Archaeal and Bacterial Type Strains, Phase II (KMG-II): from individual species to whole genera.</title>
        <authorList>
            <person name="Goeker M."/>
        </authorList>
    </citation>
    <scope>NUCLEOTIDE SEQUENCE [LARGE SCALE GENOMIC DNA]</scope>
    <source>
        <strain evidence="4 5">DSM 18921</strain>
    </source>
</reference>
<accession>A0A2S8SCR5</accession>
<dbReference type="GO" id="GO:0000160">
    <property type="term" value="P:phosphorelay signal transduction system"/>
    <property type="evidence" value="ECO:0007669"/>
    <property type="project" value="InterPro"/>
</dbReference>
<dbReference type="SUPFAM" id="SSF52172">
    <property type="entry name" value="CheY-like"/>
    <property type="match status" value="1"/>
</dbReference>
<gene>
    <name evidence="4" type="ORF">LX70_00406</name>
</gene>
<feature type="domain" description="Response regulatory" evidence="3">
    <location>
        <begin position="4"/>
        <end position="115"/>
    </location>
</feature>